<dbReference type="PROSITE" id="PS50089">
    <property type="entry name" value="ZF_RING_2"/>
    <property type="match status" value="1"/>
</dbReference>
<keyword evidence="3" id="KW-0862">Zinc</keyword>
<evidence type="ECO:0000256" key="4">
    <source>
        <dbReference type="PROSITE-ProRule" id="PRU00175"/>
    </source>
</evidence>
<dbReference type="Pfam" id="PF13639">
    <property type="entry name" value="zf-RING_2"/>
    <property type="match status" value="1"/>
</dbReference>
<dbReference type="EMBL" id="UZAM01007808">
    <property type="protein sequence ID" value="VDP01527.1"/>
    <property type="molecule type" value="Genomic_DNA"/>
</dbReference>
<feature type="domain" description="RING-type" evidence="6">
    <location>
        <begin position="261"/>
        <end position="302"/>
    </location>
</feature>
<evidence type="ECO:0000313" key="9">
    <source>
        <dbReference type="WBParaSite" id="SBAD_0000370901-mRNA-1"/>
    </source>
</evidence>
<protein>
    <submittedName>
        <fullName evidence="9">RING-type domain-containing protein</fullName>
    </submittedName>
</protein>
<organism evidence="9">
    <name type="scientific">Soboliphyme baturini</name>
    <dbReference type="NCBI Taxonomy" id="241478"/>
    <lineage>
        <taxon>Eukaryota</taxon>
        <taxon>Metazoa</taxon>
        <taxon>Ecdysozoa</taxon>
        <taxon>Nematoda</taxon>
        <taxon>Enoplea</taxon>
        <taxon>Dorylaimia</taxon>
        <taxon>Dioctophymatida</taxon>
        <taxon>Dioctophymatoidea</taxon>
        <taxon>Soboliphymatidae</taxon>
        <taxon>Soboliphyme</taxon>
    </lineage>
</organism>
<dbReference type="SUPFAM" id="SSF57850">
    <property type="entry name" value="RING/U-box"/>
    <property type="match status" value="1"/>
</dbReference>
<dbReference type="OrthoDB" id="5772480at2759"/>
<keyword evidence="8" id="KW-1185">Reference proteome</keyword>
<dbReference type="PANTHER" id="PTHR45798">
    <property type="entry name" value="RING-H2 FINGER PROTEIN ATL61-RELATED-RELATED"/>
    <property type="match status" value="1"/>
</dbReference>
<gene>
    <name evidence="7" type="ORF">SBAD_LOCUS3548</name>
</gene>
<evidence type="ECO:0000256" key="5">
    <source>
        <dbReference type="SAM" id="MobiDB-lite"/>
    </source>
</evidence>
<dbReference type="InterPro" id="IPR013083">
    <property type="entry name" value="Znf_RING/FYVE/PHD"/>
</dbReference>
<evidence type="ECO:0000313" key="7">
    <source>
        <dbReference type="EMBL" id="VDP01527.1"/>
    </source>
</evidence>
<feature type="region of interest" description="Disordered" evidence="5">
    <location>
        <begin position="63"/>
        <end position="83"/>
    </location>
</feature>
<evidence type="ECO:0000256" key="1">
    <source>
        <dbReference type="ARBA" id="ARBA00022723"/>
    </source>
</evidence>
<dbReference type="Proteomes" id="UP000270296">
    <property type="component" value="Unassembled WGS sequence"/>
</dbReference>
<dbReference type="GO" id="GO:0008270">
    <property type="term" value="F:zinc ion binding"/>
    <property type="evidence" value="ECO:0007669"/>
    <property type="project" value="UniProtKB-KW"/>
</dbReference>
<dbReference type="SMART" id="SM00184">
    <property type="entry name" value="RING"/>
    <property type="match status" value="1"/>
</dbReference>
<accession>A0A183IIV2</accession>
<reference evidence="7 8" key="2">
    <citation type="submission" date="2018-11" db="EMBL/GenBank/DDBJ databases">
        <authorList>
            <consortium name="Pathogen Informatics"/>
        </authorList>
    </citation>
    <scope>NUCLEOTIDE SEQUENCE [LARGE SCALE GENOMIC DNA]</scope>
</reference>
<evidence type="ECO:0000256" key="2">
    <source>
        <dbReference type="ARBA" id="ARBA00022771"/>
    </source>
</evidence>
<name>A0A183IIV2_9BILA</name>
<feature type="region of interest" description="Disordered" evidence="5">
    <location>
        <begin position="101"/>
        <end position="131"/>
    </location>
</feature>
<dbReference type="PANTHER" id="PTHR45798:SF97">
    <property type="entry name" value="ALCOHOL-SENSITIVE RING FINGER PROTEIN 1"/>
    <property type="match status" value="1"/>
</dbReference>
<keyword evidence="1" id="KW-0479">Metal-binding</keyword>
<dbReference type="CDD" id="cd16454">
    <property type="entry name" value="RING-H2_PA-TM-RING"/>
    <property type="match status" value="1"/>
</dbReference>
<dbReference type="AlphaFoldDB" id="A0A183IIV2"/>
<dbReference type="InterPro" id="IPR052788">
    <property type="entry name" value="RING-type_E3_ligase_ATL"/>
</dbReference>
<evidence type="ECO:0000259" key="6">
    <source>
        <dbReference type="PROSITE" id="PS50089"/>
    </source>
</evidence>
<dbReference type="WBParaSite" id="SBAD_0000370901-mRNA-1">
    <property type="protein sequence ID" value="SBAD_0000370901-mRNA-1"/>
    <property type="gene ID" value="SBAD_0000370901"/>
</dbReference>
<reference evidence="9" key="1">
    <citation type="submission" date="2016-06" db="UniProtKB">
        <authorList>
            <consortium name="WormBaseParasite"/>
        </authorList>
    </citation>
    <scope>IDENTIFICATION</scope>
</reference>
<dbReference type="Gene3D" id="3.30.40.10">
    <property type="entry name" value="Zinc/RING finger domain, C3HC4 (zinc finger)"/>
    <property type="match status" value="1"/>
</dbReference>
<evidence type="ECO:0000256" key="3">
    <source>
        <dbReference type="ARBA" id="ARBA00022833"/>
    </source>
</evidence>
<sequence length="306" mass="35620">MPSYQRSVIRRLTQSGRVTSTSPMRRRSYHVQTTAQMIMRRYTRLTSSRQEREVRRRLLLQRRGTAERATMPSRNEGSPAPYGHQFRLLRNFRQGRLINSAQTTIPPGSHREGGLRAGRPRRSPGTTNREGQAPLRIVSVLRALRLNDASDLERALRDRSIRDLIFNRNNYEMFSLPPRRVMIGIWLAFLIAVYIQEFEEAMRELVNSENLNNVDSLPELVESVFNWLVEAGYLRGMNRRQRPPLPIVPFVGSAAYGQTTCAICLEELLQQAPVTILRCNHIFHPTCIQEWMNQRWTCPSCRQRQY</sequence>
<dbReference type="InterPro" id="IPR001841">
    <property type="entry name" value="Znf_RING"/>
</dbReference>
<keyword evidence="2 4" id="KW-0863">Zinc-finger</keyword>
<proteinExistence type="predicted"/>
<evidence type="ECO:0000313" key="8">
    <source>
        <dbReference type="Proteomes" id="UP000270296"/>
    </source>
</evidence>